<dbReference type="InterPro" id="IPR003010">
    <property type="entry name" value="C-N_Hydrolase"/>
</dbReference>
<dbReference type="EMBL" id="FOXB01000003">
    <property type="protein sequence ID" value="SFO97158.1"/>
    <property type="molecule type" value="Genomic_DNA"/>
</dbReference>
<dbReference type="GO" id="GO:0050152">
    <property type="term" value="F:omega-amidase activity"/>
    <property type="evidence" value="ECO:0007669"/>
    <property type="project" value="TreeGrafter"/>
</dbReference>
<feature type="domain" description="CN hydrolase" evidence="1">
    <location>
        <begin position="8"/>
        <end position="235"/>
    </location>
</feature>
<dbReference type="AlphaFoldDB" id="A0A1I5LIM4"/>
<dbReference type="Pfam" id="PF00795">
    <property type="entry name" value="CN_hydrolase"/>
    <property type="match status" value="1"/>
</dbReference>
<reference evidence="2 3" key="1">
    <citation type="submission" date="2016-10" db="EMBL/GenBank/DDBJ databases">
        <authorList>
            <person name="de Groot N.N."/>
        </authorList>
    </citation>
    <scope>NUCLEOTIDE SEQUENCE [LARGE SCALE GENOMIC DNA]</scope>
    <source>
        <strain evidence="2 3">EP1-55-1</strain>
    </source>
</reference>
<keyword evidence="2" id="KW-0378">Hydrolase</keyword>
<evidence type="ECO:0000313" key="2">
    <source>
        <dbReference type="EMBL" id="SFO97158.1"/>
    </source>
</evidence>
<accession>A0A1I5LIM4</accession>
<dbReference type="STRING" id="223786.SAMN05216234_10350"/>
<evidence type="ECO:0000259" key="1">
    <source>
        <dbReference type="PROSITE" id="PS50263"/>
    </source>
</evidence>
<name>A0A1I5LIM4_9BACT</name>
<organism evidence="2 3">
    <name type="scientific">Hydrogenimonas thermophila</name>
    <dbReference type="NCBI Taxonomy" id="223786"/>
    <lineage>
        <taxon>Bacteria</taxon>
        <taxon>Pseudomonadati</taxon>
        <taxon>Campylobacterota</taxon>
        <taxon>Epsilonproteobacteria</taxon>
        <taxon>Campylobacterales</taxon>
        <taxon>Hydrogenimonadaceae</taxon>
        <taxon>Hydrogenimonas</taxon>
    </lineage>
</organism>
<dbReference type="Gene3D" id="3.60.110.10">
    <property type="entry name" value="Carbon-nitrogen hydrolase"/>
    <property type="match status" value="1"/>
</dbReference>
<sequence length="247" mass="28308">MMTSNTKWKTFAIQMATSENFDENIAHLLETIANLPKHSIIVTPEVCLTGFAYDRMNEAHEASLYAREQIKKISDDKIITLTTISKDGEDFVNRTDVIYNGEIVHTQHKVKLFPLGNEHHHFKAGNEEEIKIFEIDGIKIGIIVCFELRFTELWLKLRGADIILNPSLWGKPRKQHYEILTRALAITNQCYVIAADSANQDMARSSAIIDPNGKAISDDYTEIIEGTFDPREIKRIRRYIDMDIFHG</sequence>
<gene>
    <name evidence="2" type="ORF">SAMN05216234_10350</name>
</gene>
<protein>
    <submittedName>
        <fullName evidence="2">Predicted amidohydrolase</fullName>
    </submittedName>
</protein>
<dbReference type="SUPFAM" id="SSF56317">
    <property type="entry name" value="Carbon-nitrogen hydrolase"/>
    <property type="match status" value="1"/>
</dbReference>
<dbReference type="GO" id="GO:0106008">
    <property type="term" value="F:2-oxoglutaramate amidase activity"/>
    <property type="evidence" value="ECO:0007669"/>
    <property type="project" value="TreeGrafter"/>
</dbReference>
<evidence type="ECO:0000313" key="3">
    <source>
        <dbReference type="Proteomes" id="UP000199227"/>
    </source>
</evidence>
<dbReference type="CDD" id="cd07197">
    <property type="entry name" value="nitrilase"/>
    <property type="match status" value="1"/>
</dbReference>
<dbReference type="PANTHER" id="PTHR47799:SF1">
    <property type="entry name" value="OMEGA-AMIDASE YAFV"/>
    <property type="match status" value="1"/>
</dbReference>
<proteinExistence type="predicted"/>
<dbReference type="Proteomes" id="UP000199227">
    <property type="component" value="Unassembled WGS sequence"/>
</dbReference>
<dbReference type="PROSITE" id="PS50263">
    <property type="entry name" value="CN_HYDROLASE"/>
    <property type="match status" value="1"/>
</dbReference>
<dbReference type="InterPro" id="IPR036526">
    <property type="entry name" value="C-N_Hydrolase_sf"/>
</dbReference>
<dbReference type="PANTHER" id="PTHR47799">
    <property type="entry name" value="OMEGA-AMIDASE YAFV"/>
    <property type="match status" value="1"/>
</dbReference>
<keyword evidence="3" id="KW-1185">Reference proteome</keyword>
<dbReference type="InterPro" id="IPR052737">
    <property type="entry name" value="Omega-amidase_YafV"/>
</dbReference>